<protein>
    <submittedName>
        <fullName evidence="1">Uncharacterized protein</fullName>
    </submittedName>
</protein>
<dbReference type="Proteomes" id="UP000014969">
    <property type="component" value="Unassembled WGS sequence"/>
</dbReference>
<evidence type="ECO:0000313" key="1">
    <source>
        <dbReference type="EMBL" id="EPQ23242.1"/>
    </source>
</evidence>
<dbReference type="AlphaFoldDB" id="A0A829HUN9"/>
<sequence>MTELDPAIVWRALPKALQAQLRSAPDQLLSDDVLRKCGQIVDDYDLPVFWRPDPDSAYTQHRLHPALVAYIDTH</sequence>
<proteinExistence type="predicted"/>
<dbReference type="RefSeq" id="WP_005119367.1">
    <property type="nucleotide sequence ID" value="NZ_ATFQ01000022.1"/>
</dbReference>
<gene>
    <name evidence="1" type="ORF">J108_13465</name>
</gene>
<organism evidence="1 2">
    <name type="scientific">Mycobacteroides abscessus subsp. bolletii CRM-0020</name>
    <dbReference type="NCBI Taxonomy" id="1306401"/>
    <lineage>
        <taxon>Bacteria</taxon>
        <taxon>Bacillati</taxon>
        <taxon>Actinomycetota</taxon>
        <taxon>Actinomycetes</taxon>
        <taxon>Mycobacteriales</taxon>
        <taxon>Mycobacteriaceae</taxon>
        <taxon>Mycobacteroides</taxon>
        <taxon>Mycobacteroides abscessus</taxon>
    </lineage>
</organism>
<evidence type="ECO:0000313" key="2">
    <source>
        <dbReference type="Proteomes" id="UP000014969"/>
    </source>
</evidence>
<comment type="caution">
    <text evidence="1">The sequence shown here is derived from an EMBL/GenBank/DDBJ whole genome shotgun (WGS) entry which is preliminary data.</text>
</comment>
<dbReference type="EMBL" id="ATFQ01000022">
    <property type="protein sequence ID" value="EPQ23242.1"/>
    <property type="molecule type" value="Genomic_DNA"/>
</dbReference>
<accession>A0A829HUN9</accession>
<reference evidence="1 2" key="1">
    <citation type="journal article" date="2013" name="Genome Announc.">
        <title>Genome Sequence of an Epidemic Isolate of Mycobacterium abscessus subsp. bolletii from Rio de Janeiro, Brazil.</title>
        <authorList>
            <person name="Davidson R.M."/>
            <person name="Reynolds P.R."/>
            <person name="Farias-Hesson E."/>
            <person name="Duarte R.S."/>
            <person name="Jackson M."/>
            <person name="Strong M."/>
        </authorList>
    </citation>
    <scope>NUCLEOTIDE SEQUENCE [LARGE SCALE GENOMIC DNA]</scope>
    <source>
        <strain evidence="1 2">CRM-0020</strain>
    </source>
</reference>
<name>A0A829HUN9_9MYCO</name>